<evidence type="ECO:0000313" key="8">
    <source>
        <dbReference type="Proteomes" id="UP000831787"/>
    </source>
</evidence>
<keyword evidence="7" id="KW-0378">Hydrolase</keyword>
<dbReference type="Gene3D" id="2.10.109.10">
    <property type="entry name" value="Umud Fragment, subunit A"/>
    <property type="match status" value="1"/>
</dbReference>
<proteinExistence type="predicted"/>
<comment type="subcellular location">
    <subcellularLocation>
        <location evidence="1">Membrane</location>
    </subcellularLocation>
</comment>
<keyword evidence="2 6" id="KW-0812">Transmembrane</keyword>
<dbReference type="SUPFAM" id="SSF51306">
    <property type="entry name" value="LexA/Signal peptidase"/>
    <property type="match status" value="1"/>
</dbReference>
<evidence type="ECO:0000256" key="2">
    <source>
        <dbReference type="ARBA" id="ARBA00022692"/>
    </source>
</evidence>
<dbReference type="InterPro" id="IPR001733">
    <property type="entry name" value="Peptidase_S26B"/>
</dbReference>
<evidence type="ECO:0000256" key="5">
    <source>
        <dbReference type="NCBIfam" id="TIGR02228"/>
    </source>
</evidence>
<keyword evidence="4 6" id="KW-0472">Membrane</keyword>
<evidence type="ECO:0000256" key="4">
    <source>
        <dbReference type="ARBA" id="ARBA00023136"/>
    </source>
</evidence>
<protein>
    <recommendedName>
        <fullName evidence="5">Signal peptidase I</fullName>
        <ecNumber evidence="5">3.4.21.89</ecNumber>
    </recommendedName>
</protein>
<sequence>MKIMWRWMKKTLSFLSVLLIVILAVFVIAVKASGGEPTVFNHQIKTVLSGSMEPAFQTGSIIAIELTKDAREYSKGDVITFKDKNKNLVTHRVVEAKRVKQEAVYKTKGDNNDGPDLDPVLSKNVVGEYTGFTIPYAGYVLNYASSKTGSALLMFVPGMLVFLYAVISIRHSIIEFKNEQETAPPNQ</sequence>
<accession>A0ABY4EIH3</accession>
<organism evidence="7 8">
    <name type="scientific">Halobacillus salinarum</name>
    <dbReference type="NCBI Taxonomy" id="2932257"/>
    <lineage>
        <taxon>Bacteria</taxon>
        <taxon>Bacillati</taxon>
        <taxon>Bacillota</taxon>
        <taxon>Bacilli</taxon>
        <taxon>Bacillales</taxon>
        <taxon>Bacillaceae</taxon>
        <taxon>Halobacillus</taxon>
    </lineage>
</organism>
<dbReference type="InterPro" id="IPR036286">
    <property type="entry name" value="LexA/Signal_pep-like_sf"/>
</dbReference>
<dbReference type="NCBIfam" id="TIGR02228">
    <property type="entry name" value="sigpep_I_arch"/>
    <property type="match status" value="1"/>
</dbReference>
<evidence type="ECO:0000256" key="1">
    <source>
        <dbReference type="ARBA" id="ARBA00004370"/>
    </source>
</evidence>
<dbReference type="PANTHER" id="PTHR10806:SF6">
    <property type="entry name" value="SIGNAL PEPTIDASE COMPLEX CATALYTIC SUBUNIT SEC11"/>
    <property type="match status" value="1"/>
</dbReference>
<dbReference type="PANTHER" id="PTHR10806">
    <property type="entry name" value="SIGNAL PEPTIDASE COMPLEX CATALYTIC SUBUNIT SEC11"/>
    <property type="match status" value="1"/>
</dbReference>
<reference evidence="7 8" key="1">
    <citation type="submission" date="2022-04" db="EMBL/GenBank/DDBJ databases">
        <title>Halobacillus sp. isolated from saltern.</title>
        <authorList>
            <person name="Won M."/>
            <person name="Lee C.-M."/>
            <person name="Woen H.-Y."/>
            <person name="Kwon S.-W."/>
        </authorList>
    </citation>
    <scope>NUCLEOTIDE SEQUENCE [LARGE SCALE GENOMIC DNA]</scope>
    <source>
        <strain evidence="7 8">SSBR10-3</strain>
    </source>
</reference>
<evidence type="ECO:0000313" key="7">
    <source>
        <dbReference type="EMBL" id="UOQ44257.1"/>
    </source>
</evidence>
<evidence type="ECO:0000256" key="6">
    <source>
        <dbReference type="SAM" id="Phobius"/>
    </source>
</evidence>
<dbReference type="Proteomes" id="UP000831787">
    <property type="component" value="Chromosome"/>
</dbReference>
<dbReference type="NCBIfam" id="NF046067">
    <property type="entry name" value="SigPepSipWBacil"/>
    <property type="match status" value="1"/>
</dbReference>
<dbReference type="RefSeq" id="WP_244710070.1">
    <property type="nucleotide sequence ID" value="NZ_CP095073.1"/>
</dbReference>
<feature type="transmembrane region" description="Helical" evidence="6">
    <location>
        <begin position="149"/>
        <end position="167"/>
    </location>
</feature>
<evidence type="ECO:0000256" key="3">
    <source>
        <dbReference type="ARBA" id="ARBA00022989"/>
    </source>
</evidence>
<dbReference type="EMBL" id="CP095073">
    <property type="protein sequence ID" value="UOQ44257.1"/>
    <property type="molecule type" value="Genomic_DNA"/>
</dbReference>
<keyword evidence="3 6" id="KW-1133">Transmembrane helix</keyword>
<dbReference type="EC" id="3.4.21.89" evidence="5"/>
<dbReference type="PRINTS" id="PR00728">
    <property type="entry name" value="SIGNALPTASE"/>
</dbReference>
<dbReference type="CDD" id="cd06530">
    <property type="entry name" value="S26_SPase_I"/>
    <property type="match status" value="1"/>
</dbReference>
<keyword evidence="8" id="KW-1185">Reference proteome</keyword>
<dbReference type="GO" id="GO:0009003">
    <property type="term" value="F:signal peptidase activity"/>
    <property type="evidence" value="ECO:0007669"/>
    <property type="project" value="UniProtKB-EC"/>
</dbReference>
<gene>
    <name evidence="7" type="ORF">MUN89_20775</name>
</gene>
<name>A0ABY4EIH3_9BACI</name>
<dbReference type="InterPro" id="IPR019533">
    <property type="entry name" value="Peptidase_S26"/>
</dbReference>